<dbReference type="InterPro" id="IPR050566">
    <property type="entry name" value="Deoxyribonucleoside_kinase"/>
</dbReference>
<protein>
    <submittedName>
        <fullName evidence="5">Deoxynucleoside kinase-like</fullName>
    </submittedName>
</protein>
<comment type="similarity">
    <text evidence="1">Belongs to the DCK/DGK family.</text>
</comment>
<name>A0A1V9XBJ7_9ACAR</name>
<dbReference type="STRING" id="418985.A0A1V9XBJ7"/>
<dbReference type="PANTHER" id="PTHR10513">
    <property type="entry name" value="DEOXYNUCLEOSIDE KINASE"/>
    <property type="match status" value="1"/>
</dbReference>
<reference evidence="5 6" key="1">
    <citation type="journal article" date="2017" name="Gigascience">
        <title>Draft genome of the honey bee ectoparasitic mite, Tropilaelaps mercedesae, is shaped by the parasitic life history.</title>
        <authorList>
            <person name="Dong X."/>
            <person name="Armstrong S.D."/>
            <person name="Xia D."/>
            <person name="Makepeace B.L."/>
            <person name="Darby A.C."/>
            <person name="Kadowaki T."/>
        </authorList>
    </citation>
    <scope>NUCLEOTIDE SEQUENCE [LARGE SCALE GENOMIC DNA]</scope>
    <source>
        <strain evidence="5">Wuxi-XJTLU</strain>
    </source>
</reference>
<dbReference type="EMBL" id="MNPL01016403">
    <property type="protein sequence ID" value="OQR70738.1"/>
    <property type="molecule type" value="Genomic_DNA"/>
</dbReference>
<dbReference type="InterPro" id="IPR031314">
    <property type="entry name" value="DNK_dom"/>
</dbReference>
<feature type="binding site" evidence="3">
    <location>
        <begin position="78"/>
        <end position="82"/>
    </location>
    <ligand>
        <name>ATP</name>
        <dbReference type="ChEBI" id="CHEBI:30616"/>
    </ligand>
</feature>
<dbReference type="OrthoDB" id="567086at2759"/>
<dbReference type="InterPro" id="IPR002624">
    <property type="entry name" value="DCK/DGK"/>
</dbReference>
<evidence type="ECO:0000313" key="6">
    <source>
        <dbReference type="Proteomes" id="UP000192247"/>
    </source>
</evidence>
<evidence type="ECO:0000256" key="2">
    <source>
        <dbReference type="PIRSR" id="PIRSR000705-1"/>
    </source>
</evidence>
<evidence type="ECO:0000313" key="5">
    <source>
        <dbReference type="EMBL" id="OQR70738.1"/>
    </source>
</evidence>
<keyword evidence="6" id="KW-1185">Reference proteome</keyword>
<dbReference type="InParanoid" id="A0A1V9XBJ7"/>
<keyword evidence="3" id="KW-0547">Nucleotide-binding</keyword>
<keyword evidence="3" id="KW-0067">ATP-binding</keyword>
<keyword evidence="5" id="KW-0418">Kinase</keyword>
<evidence type="ECO:0000256" key="3">
    <source>
        <dbReference type="PIRSR" id="PIRSR000705-3"/>
    </source>
</evidence>
<evidence type="ECO:0000256" key="1">
    <source>
        <dbReference type="ARBA" id="ARBA00007420"/>
    </source>
</evidence>
<dbReference type="Proteomes" id="UP000192247">
    <property type="component" value="Unassembled WGS sequence"/>
</dbReference>
<evidence type="ECO:0000259" key="4">
    <source>
        <dbReference type="Pfam" id="PF01712"/>
    </source>
</evidence>
<dbReference type="PIRSF" id="PIRSF000705">
    <property type="entry name" value="DNK"/>
    <property type="match status" value="1"/>
</dbReference>
<sequence length="155" mass="18478">MNRLQMHTKKVSTTFKLMERSLYSARYCFVQNYINTNMMTDCERTICNEWLEFICATQDVGVDLFVYLRTDPEIALERIRKRSRREEADIPLEYLQALHVLHDDWLRGTSQFKLHAPVVELDANKSAEEVRIDFKGYVMEHMSQMCYLVEDEVLR</sequence>
<dbReference type="GO" id="GO:0005524">
    <property type="term" value="F:ATP binding"/>
    <property type="evidence" value="ECO:0007669"/>
    <property type="project" value="UniProtKB-KW"/>
</dbReference>
<accession>A0A1V9XBJ7</accession>
<dbReference type="GO" id="GO:0005739">
    <property type="term" value="C:mitochondrion"/>
    <property type="evidence" value="ECO:0007669"/>
    <property type="project" value="TreeGrafter"/>
</dbReference>
<proteinExistence type="inferred from homology"/>
<gene>
    <name evidence="5" type="ORF">BIW11_01633</name>
</gene>
<feature type="domain" description="Deoxynucleoside kinase" evidence="4">
    <location>
        <begin position="3"/>
        <end position="134"/>
    </location>
</feature>
<organism evidence="5 6">
    <name type="scientific">Tropilaelaps mercedesae</name>
    <dbReference type="NCBI Taxonomy" id="418985"/>
    <lineage>
        <taxon>Eukaryota</taxon>
        <taxon>Metazoa</taxon>
        <taxon>Ecdysozoa</taxon>
        <taxon>Arthropoda</taxon>
        <taxon>Chelicerata</taxon>
        <taxon>Arachnida</taxon>
        <taxon>Acari</taxon>
        <taxon>Parasitiformes</taxon>
        <taxon>Mesostigmata</taxon>
        <taxon>Gamasina</taxon>
        <taxon>Dermanyssoidea</taxon>
        <taxon>Laelapidae</taxon>
        <taxon>Tropilaelaps</taxon>
    </lineage>
</organism>
<dbReference type="AlphaFoldDB" id="A0A1V9XBJ7"/>
<dbReference type="SUPFAM" id="SSF52540">
    <property type="entry name" value="P-loop containing nucleoside triphosphate hydrolases"/>
    <property type="match status" value="1"/>
</dbReference>
<dbReference type="InterPro" id="IPR027417">
    <property type="entry name" value="P-loop_NTPase"/>
</dbReference>
<keyword evidence="5" id="KW-0808">Transferase</keyword>
<dbReference type="Pfam" id="PF01712">
    <property type="entry name" value="dNK"/>
    <property type="match status" value="1"/>
</dbReference>
<feature type="active site" description="Proton acceptor" evidence="2">
    <location>
        <position position="19"/>
    </location>
</feature>
<comment type="caution">
    <text evidence="5">The sequence shown here is derived from an EMBL/GenBank/DDBJ whole genome shotgun (WGS) entry which is preliminary data.</text>
</comment>
<dbReference type="Gene3D" id="3.40.50.300">
    <property type="entry name" value="P-loop containing nucleotide triphosphate hydrolases"/>
    <property type="match status" value="1"/>
</dbReference>
<dbReference type="GO" id="GO:0019136">
    <property type="term" value="F:deoxynucleoside kinase activity"/>
    <property type="evidence" value="ECO:0007669"/>
    <property type="project" value="InterPro"/>
</dbReference>
<dbReference type="PANTHER" id="PTHR10513:SF24">
    <property type="entry name" value="THYMIDINE KINASE 2, MITOCHONDRIAL"/>
    <property type="match status" value="1"/>
</dbReference>